<dbReference type="STRING" id="163.SAMN04487775_1113"/>
<evidence type="ECO:0000256" key="5">
    <source>
        <dbReference type="ARBA" id="ARBA00022833"/>
    </source>
</evidence>
<proteinExistence type="inferred from homology"/>
<evidence type="ECO:0000256" key="3">
    <source>
        <dbReference type="ARBA" id="ARBA00022723"/>
    </source>
</evidence>
<dbReference type="GO" id="GO:0046872">
    <property type="term" value="F:metal ion binding"/>
    <property type="evidence" value="ECO:0007669"/>
    <property type="project" value="UniProtKB-KW"/>
</dbReference>
<dbReference type="Gene3D" id="3.20.20.140">
    <property type="entry name" value="Metal-dependent hydrolases"/>
    <property type="match status" value="1"/>
</dbReference>
<reference evidence="7 8" key="1">
    <citation type="submission" date="2016-10" db="EMBL/GenBank/DDBJ databases">
        <authorList>
            <person name="de Groot N.N."/>
        </authorList>
    </citation>
    <scope>NUCLEOTIDE SEQUENCE [LARGE SCALE GENOMIC DNA]</scope>
    <source>
        <strain evidence="7 8">B25</strain>
    </source>
</reference>
<evidence type="ECO:0000313" key="7">
    <source>
        <dbReference type="EMBL" id="SEQ40777.1"/>
    </source>
</evidence>
<evidence type="ECO:0000259" key="6">
    <source>
        <dbReference type="Pfam" id="PF00962"/>
    </source>
</evidence>
<comment type="similarity">
    <text evidence="2">Belongs to the metallo-dependent hydrolases superfamily. Adenosine and AMP deaminases family.</text>
</comment>
<accession>A0A1H9FSB9</accession>
<dbReference type="InterPro" id="IPR032466">
    <property type="entry name" value="Metal_Hydrolase"/>
</dbReference>
<dbReference type="RefSeq" id="WP_074643051.1">
    <property type="nucleotide sequence ID" value="NZ_FOFU01000004.1"/>
</dbReference>
<keyword evidence="8" id="KW-1185">Reference proteome</keyword>
<dbReference type="GO" id="GO:0019239">
    <property type="term" value="F:deaminase activity"/>
    <property type="evidence" value="ECO:0007669"/>
    <property type="project" value="InterPro"/>
</dbReference>
<dbReference type="AlphaFoldDB" id="A0A1H9FSB9"/>
<organism evidence="7 8">
    <name type="scientific">Treponema bryantii</name>
    <dbReference type="NCBI Taxonomy" id="163"/>
    <lineage>
        <taxon>Bacteria</taxon>
        <taxon>Pseudomonadati</taxon>
        <taxon>Spirochaetota</taxon>
        <taxon>Spirochaetia</taxon>
        <taxon>Spirochaetales</taxon>
        <taxon>Treponemataceae</taxon>
        <taxon>Treponema</taxon>
    </lineage>
</organism>
<feature type="domain" description="Adenosine deaminase" evidence="6">
    <location>
        <begin position="14"/>
        <end position="334"/>
    </location>
</feature>
<evidence type="ECO:0000256" key="1">
    <source>
        <dbReference type="ARBA" id="ARBA00001947"/>
    </source>
</evidence>
<keyword evidence="5" id="KW-0862">Zinc</keyword>
<comment type="cofactor">
    <cofactor evidence="1">
        <name>Zn(2+)</name>
        <dbReference type="ChEBI" id="CHEBI:29105"/>
    </cofactor>
</comment>
<dbReference type="PANTHER" id="PTHR43114:SF6">
    <property type="entry name" value="ADENINE DEAMINASE"/>
    <property type="match status" value="1"/>
</dbReference>
<protein>
    <submittedName>
        <fullName evidence="7">Adenosine deaminase</fullName>
    </submittedName>
</protein>
<dbReference type="InterPro" id="IPR001365">
    <property type="entry name" value="A_deaminase_dom"/>
</dbReference>
<sequence>MDKSEFKTFLSAIPKAELHIHLEAVISLNGIKKLYKNNFGKEMTKEEQKELFSYNDLNGFIQSFLKIQGMYSSVEDFRIVFDELKDYLVKNGITYTEVFFAPTAFLKLGFKYEDMVRVFHEKITEIKKETGITIKLLMDVSRTFGCDNAMHNYELLKQYPCEDIIGIGLGGAEAKGPAKDFAPVYERAIKEGWHAVVHAGEDVGPESIWDSINYLHTERVGHGITAIQDEKLMEELKKSQLPIEICITSNTFTKKIVQKAKDHPIRAFYDKGIAVNINTDDPVFFKTTLLDEFWICHNDLNFTMDEIKELVKNSFRQSFMSDNEKKEAVKSVDAAWQI</sequence>
<name>A0A1H9FSB9_9SPIR</name>
<gene>
    <name evidence="7" type="ORF">SAMN04487977_104142</name>
</gene>
<dbReference type="GO" id="GO:0016814">
    <property type="term" value="F:hydrolase activity, acting on carbon-nitrogen (but not peptide) bonds, in cyclic amidines"/>
    <property type="evidence" value="ECO:0007669"/>
    <property type="project" value="UniProtKB-ARBA"/>
</dbReference>
<dbReference type="Pfam" id="PF00962">
    <property type="entry name" value="A_deaminase"/>
    <property type="match status" value="1"/>
</dbReference>
<dbReference type="Proteomes" id="UP000182360">
    <property type="component" value="Unassembled WGS sequence"/>
</dbReference>
<dbReference type="NCBIfam" id="TIGR01430">
    <property type="entry name" value="aden_deam"/>
    <property type="match status" value="1"/>
</dbReference>
<dbReference type="EMBL" id="FOFU01000004">
    <property type="protein sequence ID" value="SEQ40777.1"/>
    <property type="molecule type" value="Genomic_DNA"/>
</dbReference>
<evidence type="ECO:0000313" key="8">
    <source>
        <dbReference type="Proteomes" id="UP000182360"/>
    </source>
</evidence>
<evidence type="ECO:0000256" key="2">
    <source>
        <dbReference type="ARBA" id="ARBA00006676"/>
    </source>
</evidence>
<keyword evidence="3" id="KW-0479">Metal-binding</keyword>
<keyword evidence="4" id="KW-0378">Hydrolase</keyword>
<dbReference type="SUPFAM" id="SSF51556">
    <property type="entry name" value="Metallo-dependent hydrolases"/>
    <property type="match status" value="1"/>
</dbReference>
<dbReference type="InterPro" id="IPR006330">
    <property type="entry name" value="Ado/ade_deaminase"/>
</dbReference>
<dbReference type="OrthoDB" id="9779574at2"/>
<dbReference type="PANTHER" id="PTHR43114">
    <property type="entry name" value="ADENINE DEAMINASE"/>
    <property type="match status" value="1"/>
</dbReference>
<evidence type="ECO:0000256" key="4">
    <source>
        <dbReference type="ARBA" id="ARBA00022801"/>
    </source>
</evidence>